<name>A0ABC9W4T0_GRUJA</name>
<dbReference type="SUPFAM" id="SSF56672">
    <property type="entry name" value="DNA/RNA polymerases"/>
    <property type="match status" value="1"/>
</dbReference>
<protein>
    <submittedName>
        <fullName evidence="2">Mitochondrial enolase superfamily member 1</fullName>
    </submittedName>
</protein>
<sequence length="223" mass="25341">MEQIILNAIREYIQDNQVIRPSQHGFMKGRSCLTNLISFYDKVSHLVDEVKAVDVVCLDFSKAFDTVPHSILLEKLAAHGLDRCTLCWVKNWLEGQAQRVVVNRVKSSWWPVTSSVPQGSVLGPVLFNIFINDLDEGIECTLNKFADDTKLGGSVDLLEGRKALQRDLDGLDQWAEANCMRFNKAKCRVLHLGHNNPMQRYRLGEEWLESCLAEKNLEVLVDN</sequence>
<dbReference type="Pfam" id="PF00078">
    <property type="entry name" value="RVT_1"/>
    <property type="match status" value="1"/>
</dbReference>
<dbReference type="PANTHER" id="PTHR33332">
    <property type="entry name" value="REVERSE TRANSCRIPTASE DOMAIN-CONTAINING PROTEIN"/>
    <property type="match status" value="1"/>
</dbReference>
<evidence type="ECO:0000313" key="3">
    <source>
        <dbReference type="Proteomes" id="UP001623348"/>
    </source>
</evidence>
<proteinExistence type="predicted"/>
<comment type="caution">
    <text evidence="2">The sequence shown here is derived from an EMBL/GenBank/DDBJ whole genome shotgun (WGS) entry which is preliminary data.</text>
</comment>
<dbReference type="InterPro" id="IPR043502">
    <property type="entry name" value="DNA/RNA_pol_sf"/>
</dbReference>
<keyword evidence="3" id="KW-1185">Reference proteome</keyword>
<evidence type="ECO:0000313" key="2">
    <source>
        <dbReference type="EMBL" id="GAB0180002.1"/>
    </source>
</evidence>
<dbReference type="Proteomes" id="UP001623348">
    <property type="component" value="Unassembled WGS sequence"/>
</dbReference>
<reference evidence="2 3" key="1">
    <citation type="submission" date="2024-06" db="EMBL/GenBank/DDBJ databases">
        <title>The draft genome of Grus japonensis, version 3.</title>
        <authorList>
            <person name="Nabeshima K."/>
            <person name="Suzuki S."/>
            <person name="Onuma M."/>
        </authorList>
    </citation>
    <scope>NUCLEOTIDE SEQUENCE [LARGE SCALE GENOMIC DNA]</scope>
    <source>
        <strain evidence="2 3">451A</strain>
    </source>
</reference>
<evidence type="ECO:0000259" key="1">
    <source>
        <dbReference type="PROSITE" id="PS50878"/>
    </source>
</evidence>
<feature type="domain" description="Reverse transcriptase" evidence="1">
    <location>
        <begin position="1"/>
        <end position="212"/>
    </location>
</feature>
<dbReference type="CDD" id="cd01650">
    <property type="entry name" value="RT_nLTR_like"/>
    <property type="match status" value="1"/>
</dbReference>
<dbReference type="EMBL" id="BAAFJT010000001">
    <property type="protein sequence ID" value="GAB0180002.1"/>
    <property type="molecule type" value="Genomic_DNA"/>
</dbReference>
<dbReference type="InterPro" id="IPR000477">
    <property type="entry name" value="RT_dom"/>
</dbReference>
<dbReference type="AlphaFoldDB" id="A0ABC9W4T0"/>
<gene>
    <name evidence="2" type="ORF">GRJ2_000465500</name>
</gene>
<dbReference type="PROSITE" id="PS50878">
    <property type="entry name" value="RT_POL"/>
    <property type="match status" value="1"/>
</dbReference>
<organism evidence="2 3">
    <name type="scientific">Grus japonensis</name>
    <name type="common">Japanese crane</name>
    <name type="synonym">Red-crowned crane</name>
    <dbReference type="NCBI Taxonomy" id="30415"/>
    <lineage>
        <taxon>Eukaryota</taxon>
        <taxon>Metazoa</taxon>
        <taxon>Chordata</taxon>
        <taxon>Craniata</taxon>
        <taxon>Vertebrata</taxon>
        <taxon>Euteleostomi</taxon>
        <taxon>Archelosauria</taxon>
        <taxon>Archosauria</taxon>
        <taxon>Dinosauria</taxon>
        <taxon>Saurischia</taxon>
        <taxon>Theropoda</taxon>
        <taxon>Coelurosauria</taxon>
        <taxon>Aves</taxon>
        <taxon>Neognathae</taxon>
        <taxon>Neoaves</taxon>
        <taxon>Gruiformes</taxon>
        <taxon>Gruidae</taxon>
        <taxon>Grus</taxon>
    </lineage>
</organism>
<accession>A0ABC9W4T0</accession>